<gene>
    <name evidence="1" type="ORF">A2801_03080</name>
</gene>
<dbReference type="AlphaFoldDB" id="A0A1F7YLH1"/>
<sequence length="164" mass="18549">MSTFSNITTIVRTESECSLLREELQLLLVGVFETKENTLEEVLVRSVRASTAQIVRDNLAMKVDPKSYLEDAIADLDKLEVLHLTVAVEPTEDMLIRIIDWVRKNVSDNVILSFDHSSTIVGGAIVSFRGKYRDISLRNVISDALVEDHDKILNQLKPKLNKQK</sequence>
<dbReference type="STRING" id="1802500.A2801_03080"/>
<reference evidence="1 2" key="1">
    <citation type="journal article" date="2016" name="Nat. Commun.">
        <title>Thousands of microbial genomes shed light on interconnected biogeochemical processes in an aquifer system.</title>
        <authorList>
            <person name="Anantharaman K."/>
            <person name="Brown C.T."/>
            <person name="Hug L.A."/>
            <person name="Sharon I."/>
            <person name="Castelle C.J."/>
            <person name="Probst A.J."/>
            <person name="Thomas B.C."/>
            <person name="Singh A."/>
            <person name="Wilkins M.J."/>
            <person name="Karaoz U."/>
            <person name="Brodie E.L."/>
            <person name="Williams K.H."/>
            <person name="Hubbard S.S."/>
            <person name="Banfield J.F."/>
        </authorList>
    </citation>
    <scope>NUCLEOTIDE SEQUENCE [LARGE SCALE GENOMIC DNA]</scope>
</reference>
<comment type="caution">
    <text evidence="1">The sequence shown here is derived from an EMBL/GenBank/DDBJ whole genome shotgun (WGS) entry which is preliminary data.</text>
</comment>
<organism evidence="1 2">
    <name type="scientific">Candidatus Woesebacteria bacterium RIFCSPHIGHO2_01_FULL_41_10</name>
    <dbReference type="NCBI Taxonomy" id="1802500"/>
    <lineage>
        <taxon>Bacteria</taxon>
        <taxon>Candidatus Woeseibacteriota</taxon>
    </lineage>
</organism>
<evidence type="ECO:0000313" key="2">
    <source>
        <dbReference type="Proteomes" id="UP000177263"/>
    </source>
</evidence>
<name>A0A1F7YLH1_9BACT</name>
<dbReference type="Proteomes" id="UP000177263">
    <property type="component" value="Unassembled WGS sequence"/>
</dbReference>
<proteinExistence type="predicted"/>
<dbReference type="EMBL" id="MGGM01000035">
    <property type="protein sequence ID" value="OGM28143.1"/>
    <property type="molecule type" value="Genomic_DNA"/>
</dbReference>
<evidence type="ECO:0008006" key="3">
    <source>
        <dbReference type="Google" id="ProtNLM"/>
    </source>
</evidence>
<protein>
    <recommendedName>
        <fullName evidence="3">ATP synthase subunit delta</fullName>
    </recommendedName>
</protein>
<evidence type="ECO:0000313" key="1">
    <source>
        <dbReference type="EMBL" id="OGM28143.1"/>
    </source>
</evidence>
<accession>A0A1F7YLH1</accession>